<dbReference type="InterPro" id="IPR036764">
    <property type="entry name" value="Peptidase_Prp_sf"/>
</dbReference>
<dbReference type="Gene3D" id="3.30.70.1490">
    <property type="entry name" value="Cysteine protease Prp"/>
    <property type="match status" value="1"/>
</dbReference>
<evidence type="ECO:0000256" key="5">
    <source>
        <dbReference type="ARBA" id="ARBA00044503"/>
    </source>
</evidence>
<evidence type="ECO:0000256" key="6">
    <source>
        <dbReference type="ARBA" id="ARBA00044538"/>
    </source>
</evidence>
<dbReference type="Pfam" id="PF04327">
    <property type="entry name" value="Peptidase_Prp"/>
    <property type="match status" value="1"/>
</dbReference>
<evidence type="ECO:0000256" key="1">
    <source>
        <dbReference type="ARBA" id="ARBA00022517"/>
    </source>
</evidence>
<dbReference type="PANTHER" id="PTHR39178:SF1">
    <property type="entry name" value="RIBOSOMAL-PROCESSING CYSTEINE PROTEASE PRP"/>
    <property type="match status" value="1"/>
</dbReference>
<dbReference type="GO" id="GO:0006508">
    <property type="term" value="P:proteolysis"/>
    <property type="evidence" value="ECO:0007669"/>
    <property type="project" value="UniProtKB-KW"/>
</dbReference>
<dbReference type="Proteomes" id="UP000283975">
    <property type="component" value="Unassembled WGS sequence"/>
</dbReference>
<protein>
    <recommendedName>
        <fullName evidence="6">Ribosomal processing cysteine protease Prp</fullName>
    </recommendedName>
</protein>
<reference evidence="7 8" key="1">
    <citation type="submission" date="2018-08" db="EMBL/GenBank/DDBJ databases">
        <title>A genome reference for cultivated species of the human gut microbiota.</title>
        <authorList>
            <person name="Zou Y."/>
            <person name="Xue W."/>
            <person name="Luo G."/>
        </authorList>
    </citation>
    <scope>NUCLEOTIDE SEQUENCE [LARGE SCALE GENOMIC DNA]</scope>
    <source>
        <strain evidence="7 8">AM35-14</strain>
    </source>
</reference>
<dbReference type="GO" id="GO:0042254">
    <property type="term" value="P:ribosome biogenesis"/>
    <property type="evidence" value="ECO:0007669"/>
    <property type="project" value="UniProtKB-KW"/>
</dbReference>
<accession>A0A414AV11</accession>
<evidence type="ECO:0000256" key="4">
    <source>
        <dbReference type="ARBA" id="ARBA00022807"/>
    </source>
</evidence>
<gene>
    <name evidence="7" type="ORF">DW839_14740</name>
</gene>
<organism evidence="7 8">
    <name type="scientific">Enterocloster bolteae</name>
    <dbReference type="NCBI Taxonomy" id="208479"/>
    <lineage>
        <taxon>Bacteria</taxon>
        <taxon>Bacillati</taxon>
        <taxon>Bacillota</taxon>
        <taxon>Clostridia</taxon>
        <taxon>Lachnospirales</taxon>
        <taxon>Lachnospiraceae</taxon>
        <taxon>Enterocloster</taxon>
    </lineage>
</organism>
<dbReference type="CDD" id="cd16332">
    <property type="entry name" value="Prp-like"/>
    <property type="match status" value="1"/>
</dbReference>
<comment type="caution">
    <text evidence="7">The sequence shown here is derived from an EMBL/GenBank/DDBJ whole genome shotgun (WGS) entry which is preliminary data.</text>
</comment>
<comment type="similarity">
    <text evidence="5">Belongs to the Prp family.</text>
</comment>
<name>A0A414AV11_9FIRM</name>
<dbReference type="SUPFAM" id="SSF118010">
    <property type="entry name" value="TM1457-like"/>
    <property type="match status" value="1"/>
</dbReference>
<evidence type="ECO:0000256" key="2">
    <source>
        <dbReference type="ARBA" id="ARBA00022670"/>
    </source>
</evidence>
<dbReference type="EMBL" id="QSHZ01000014">
    <property type="protein sequence ID" value="RHC55468.1"/>
    <property type="molecule type" value="Genomic_DNA"/>
</dbReference>
<keyword evidence="3" id="KW-0378">Hydrolase</keyword>
<sequence length="115" mass="12439">MIKATVFKNSTDSGNAVYTGIVMEGHAGYADEGEDIICAAVSALALNFFNSVEAFTEDGFEGGAGESGSFEFRFTSDISPESKLLMNSLILGLQNIERDYGKSYINVKLRRCNTC</sequence>
<evidence type="ECO:0000313" key="7">
    <source>
        <dbReference type="EMBL" id="RHC55468.1"/>
    </source>
</evidence>
<proteinExistence type="inferred from homology"/>
<dbReference type="PANTHER" id="PTHR39178">
    <property type="entry name" value="HYPOTHETICAL RIBOSOME-ASSOCIATED PROTEIN"/>
    <property type="match status" value="1"/>
</dbReference>
<keyword evidence="1" id="KW-0690">Ribosome biogenesis</keyword>
<dbReference type="AlphaFoldDB" id="A0A414AV11"/>
<keyword evidence="2 7" id="KW-0645">Protease</keyword>
<keyword evidence="4" id="KW-0788">Thiol protease</keyword>
<evidence type="ECO:0000313" key="8">
    <source>
        <dbReference type="Proteomes" id="UP000283975"/>
    </source>
</evidence>
<evidence type="ECO:0000256" key="3">
    <source>
        <dbReference type="ARBA" id="ARBA00022801"/>
    </source>
</evidence>
<dbReference type="GO" id="GO:0008234">
    <property type="term" value="F:cysteine-type peptidase activity"/>
    <property type="evidence" value="ECO:0007669"/>
    <property type="project" value="UniProtKB-KW"/>
</dbReference>
<dbReference type="InterPro" id="IPR007422">
    <property type="entry name" value="Peptidase_Prp"/>
</dbReference>